<name>A0A4C1V8M6_EUMVA</name>
<dbReference type="EMBL" id="BGZK01000284">
    <property type="protein sequence ID" value="GBP34105.1"/>
    <property type="molecule type" value="Genomic_DNA"/>
</dbReference>
<evidence type="ECO:0000313" key="3">
    <source>
        <dbReference type="Proteomes" id="UP000299102"/>
    </source>
</evidence>
<accession>A0A4C1V8M6</accession>
<feature type="compositionally biased region" description="Basic residues" evidence="1">
    <location>
        <begin position="119"/>
        <end position="131"/>
    </location>
</feature>
<evidence type="ECO:0000313" key="2">
    <source>
        <dbReference type="EMBL" id="GBP34105.1"/>
    </source>
</evidence>
<protein>
    <submittedName>
        <fullName evidence="2">Uncharacterized protein</fullName>
    </submittedName>
</protein>
<proteinExistence type="predicted"/>
<keyword evidence="3" id="KW-1185">Reference proteome</keyword>
<organism evidence="2 3">
    <name type="scientific">Eumeta variegata</name>
    <name type="common">Bagworm moth</name>
    <name type="synonym">Eumeta japonica</name>
    <dbReference type="NCBI Taxonomy" id="151549"/>
    <lineage>
        <taxon>Eukaryota</taxon>
        <taxon>Metazoa</taxon>
        <taxon>Ecdysozoa</taxon>
        <taxon>Arthropoda</taxon>
        <taxon>Hexapoda</taxon>
        <taxon>Insecta</taxon>
        <taxon>Pterygota</taxon>
        <taxon>Neoptera</taxon>
        <taxon>Endopterygota</taxon>
        <taxon>Lepidoptera</taxon>
        <taxon>Glossata</taxon>
        <taxon>Ditrysia</taxon>
        <taxon>Tineoidea</taxon>
        <taxon>Psychidae</taxon>
        <taxon>Oiketicinae</taxon>
        <taxon>Eumeta</taxon>
    </lineage>
</organism>
<dbReference type="AlphaFoldDB" id="A0A4C1V8M6"/>
<gene>
    <name evidence="2" type="ORF">EVAR_28239_1</name>
</gene>
<comment type="caution">
    <text evidence="2">The sequence shown here is derived from an EMBL/GenBank/DDBJ whole genome shotgun (WGS) entry which is preliminary data.</text>
</comment>
<feature type="region of interest" description="Disordered" evidence="1">
    <location>
        <begin position="103"/>
        <end position="131"/>
    </location>
</feature>
<sequence length="131" mass="15256">MVEEMKDLLVETGNYKRKLLNYECDTQRLKSKKICLNTSLQSITAKYELAQKEMGDHTLAIDNLIYISRYNYERFESLITKHQYGTETPPVDASRRSVTRRLLGRAPAAVSPHSGPVSRRSKRKWPKYYNV</sequence>
<dbReference type="OrthoDB" id="6929431at2759"/>
<reference evidence="2 3" key="1">
    <citation type="journal article" date="2019" name="Commun. Biol.">
        <title>The bagworm genome reveals a unique fibroin gene that provides high tensile strength.</title>
        <authorList>
            <person name="Kono N."/>
            <person name="Nakamura H."/>
            <person name="Ohtoshi R."/>
            <person name="Tomita M."/>
            <person name="Numata K."/>
            <person name="Arakawa K."/>
        </authorList>
    </citation>
    <scope>NUCLEOTIDE SEQUENCE [LARGE SCALE GENOMIC DNA]</scope>
</reference>
<evidence type="ECO:0000256" key="1">
    <source>
        <dbReference type="SAM" id="MobiDB-lite"/>
    </source>
</evidence>
<dbReference type="Proteomes" id="UP000299102">
    <property type="component" value="Unassembled WGS sequence"/>
</dbReference>